<name>A0ABU6GN32_9BACL</name>
<dbReference type="InterPro" id="IPR054363">
    <property type="entry name" value="GH95_cat"/>
</dbReference>
<evidence type="ECO:0000313" key="5">
    <source>
        <dbReference type="EMBL" id="MEC0241149.1"/>
    </source>
</evidence>
<protein>
    <submittedName>
        <fullName evidence="5">Glycoside hydrolase family 95 protein</fullName>
    </submittedName>
</protein>
<dbReference type="InterPro" id="IPR008928">
    <property type="entry name" value="6-hairpin_glycosidase_sf"/>
</dbReference>
<dbReference type="InterPro" id="IPR027414">
    <property type="entry name" value="GH95_N_dom"/>
</dbReference>
<dbReference type="InterPro" id="IPR012341">
    <property type="entry name" value="6hp_glycosidase-like_sf"/>
</dbReference>
<dbReference type="PIRSF" id="PIRSF007663">
    <property type="entry name" value="UCP007663"/>
    <property type="match status" value="1"/>
</dbReference>
<dbReference type="PANTHER" id="PTHR31084">
    <property type="entry name" value="ALPHA-L-FUCOSIDASE 2"/>
    <property type="match status" value="1"/>
</dbReference>
<evidence type="ECO:0000313" key="6">
    <source>
        <dbReference type="Proteomes" id="UP001344632"/>
    </source>
</evidence>
<dbReference type="Gene3D" id="1.50.10.10">
    <property type="match status" value="1"/>
</dbReference>
<accession>A0ABU6GN32</accession>
<dbReference type="Pfam" id="PF14498">
    <property type="entry name" value="Glyco_hyd_65N_2"/>
    <property type="match status" value="1"/>
</dbReference>
<organism evidence="5 6">
    <name type="scientific">Paenibacillus dokdonensis</name>
    <dbReference type="NCBI Taxonomy" id="2567944"/>
    <lineage>
        <taxon>Bacteria</taxon>
        <taxon>Bacillati</taxon>
        <taxon>Bacillota</taxon>
        <taxon>Bacilli</taxon>
        <taxon>Bacillales</taxon>
        <taxon>Paenibacillaceae</taxon>
        <taxon>Paenibacillus</taxon>
    </lineage>
</organism>
<comment type="caution">
    <text evidence="5">The sequence shown here is derived from an EMBL/GenBank/DDBJ whole genome shotgun (WGS) entry which is preliminary data.</text>
</comment>
<feature type="domain" description="Glycosyl hydrolase family 95 N-terminal" evidence="2">
    <location>
        <begin position="41"/>
        <end position="274"/>
    </location>
</feature>
<keyword evidence="6" id="KW-1185">Reference proteome</keyword>
<evidence type="ECO:0000259" key="3">
    <source>
        <dbReference type="Pfam" id="PF21307"/>
    </source>
</evidence>
<feature type="compositionally biased region" description="Basic and acidic residues" evidence="1">
    <location>
        <begin position="9"/>
        <end position="20"/>
    </location>
</feature>
<dbReference type="Pfam" id="PF21307">
    <property type="entry name" value="Glyco_hydro_95_C"/>
    <property type="match status" value="1"/>
</dbReference>
<dbReference type="Pfam" id="PF22124">
    <property type="entry name" value="Glyco_hydro_95_cat"/>
    <property type="match status" value="1"/>
</dbReference>
<feature type="region of interest" description="Disordered" evidence="1">
    <location>
        <begin position="1"/>
        <end position="36"/>
    </location>
</feature>
<dbReference type="Proteomes" id="UP001344632">
    <property type="component" value="Unassembled WGS sequence"/>
</dbReference>
<proteinExistence type="predicted"/>
<sequence length="823" mass="91430">MMKQSGLGERSEQGKNRDLESYGSGSFMRRGAGSHGRPLRLWYTTPAAAWEEALPIGNGRLGAMVYGSTGLETIRLNEDSLWYGGPSRAANPEAQPYLEEIRSLLKDGRQAEAEHLARMALTASPKYEQPYQPLGDLMLKPMEDILPVEDYERELDLERAVVNVSYHARGVNYRRQYFVSEPDGVLVVRLTADRPGALTFAANLMRRPFDCGCWPAPDSTMVMGGECGVDGIRFSAAFRAILEGGSMRTIGDFLSVEGADAVTILLAAQTSFREKNPEEACLIQLERAAAMSFDELFKRHVKEYRQRFDRFELTLTPDGDPFEELPTDQRLLRLKETLLDPGKPEAGEHVLSGDPGLMALYVQYGRYLLLSCSRPGTLAANLQGIWNHSFTPPWESKYTININTQMNYWPAEVLGLEECHEPLFDLIERMVPNGRLTAQEMYGCRGFVAHHNTNLWAETRPEGILMTCTVWPMGAAWLSLHLWEHYRYGLDIEFLKKRAYPVMKEAAVFLLDYMTMDENGMLVTGPSVSPENKFLLPNGSSGSLCMGPSMDAQIALTLFESCLEAAEVIGSDREAAFIDKLEQAIRHIPKPQIGMNGQIMEWQIDHEEADPGHRHISQLFALHPGKLIDAFETPELAGAARTTLARRLSSGGGHTGWSRAWIINFYARLLMGNEAHGHLAKLLSHSTYPNMLDCHPPFQIDGNFGGAAGAAEMLLQSHTGELRLLPALPPQWRSGEVRGLRARGGYTVDMCWREGTLAEVTIHPQISGQCCIWSPVPLRCGGIKAQPHSVTENGVPALFRGYRYQVPVIQGKSITITSGAACS</sequence>
<dbReference type="RefSeq" id="WP_326088866.1">
    <property type="nucleotide sequence ID" value="NZ_JARLKZ010000008.1"/>
</dbReference>
<dbReference type="EMBL" id="JARLKZ010000008">
    <property type="protein sequence ID" value="MEC0241149.1"/>
    <property type="molecule type" value="Genomic_DNA"/>
</dbReference>
<dbReference type="InterPro" id="IPR016518">
    <property type="entry name" value="Alpha-L-fucosidase"/>
</dbReference>
<evidence type="ECO:0000256" key="1">
    <source>
        <dbReference type="SAM" id="MobiDB-lite"/>
    </source>
</evidence>
<evidence type="ECO:0000259" key="2">
    <source>
        <dbReference type="Pfam" id="PF14498"/>
    </source>
</evidence>
<dbReference type="SUPFAM" id="SSF48208">
    <property type="entry name" value="Six-hairpin glycosidases"/>
    <property type="match status" value="1"/>
</dbReference>
<keyword evidence="5" id="KW-0378">Hydrolase</keyword>
<reference evidence="5 6" key="1">
    <citation type="submission" date="2023-03" db="EMBL/GenBank/DDBJ databases">
        <title>Bacillus Genome Sequencing.</title>
        <authorList>
            <person name="Dunlap C."/>
        </authorList>
    </citation>
    <scope>NUCLEOTIDE SEQUENCE [LARGE SCALE GENOMIC DNA]</scope>
    <source>
        <strain evidence="5 6">BD-525</strain>
    </source>
</reference>
<dbReference type="GO" id="GO:0016787">
    <property type="term" value="F:hydrolase activity"/>
    <property type="evidence" value="ECO:0007669"/>
    <property type="project" value="UniProtKB-KW"/>
</dbReference>
<dbReference type="PANTHER" id="PTHR31084:SF0">
    <property type="entry name" value="ALPHA-L-FUCOSIDASE 2"/>
    <property type="match status" value="1"/>
</dbReference>
<feature type="domain" description="Alpha fucosidase A-like C-terminal" evidence="3">
    <location>
        <begin position="716"/>
        <end position="778"/>
    </location>
</feature>
<dbReference type="InterPro" id="IPR049053">
    <property type="entry name" value="AFCA-like_C"/>
</dbReference>
<feature type="domain" description="Glycosyl hydrolase family 95 catalytic" evidence="4">
    <location>
        <begin position="292"/>
        <end position="714"/>
    </location>
</feature>
<evidence type="ECO:0000259" key="4">
    <source>
        <dbReference type="Pfam" id="PF22124"/>
    </source>
</evidence>
<gene>
    <name evidence="5" type="ORF">P4H66_14955</name>
</gene>